<reference evidence="3" key="1">
    <citation type="submission" date="2024-07" db="EMBL/GenBank/DDBJ databases">
        <authorList>
            <person name="Yu S.T."/>
        </authorList>
    </citation>
    <scope>NUCLEOTIDE SEQUENCE</scope>
    <source>
        <strain evidence="3">R35</strain>
    </source>
</reference>
<dbReference type="EC" id="3.1.3.16" evidence="3"/>
<dbReference type="InterPro" id="IPR036457">
    <property type="entry name" value="PPM-type-like_dom_sf"/>
</dbReference>
<dbReference type="InterPro" id="IPR029016">
    <property type="entry name" value="GAF-like_dom_sf"/>
</dbReference>
<dbReference type="Gene3D" id="3.30.450.40">
    <property type="match status" value="1"/>
</dbReference>
<organism evidence="3">
    <name type="scientific">Streptomyces sp. R35</name>
    <dbReference type="NCBI Taxonomy" id="3238630"/>
    <lineage>
        <taxon>Bacteria</taxon>
        <taxon>Bacillati</taxon>
        <taxon>Actinomycetota</taxon>
        <taxon>Actinomycetes</taxon>
        <taxon>Kitasatosporales</taxon>
        <taxon>Streptomycetaceae</taxon>
        <taxon>Streptomyces</taxon>
    </lineage>
</organism>
<dbReference type="PANTHER" id="PTHR43156">
    <property type="entry name" value="STAGE II SPORULATION PROTEIN E-RELATED"/>
    <property type="match status" value="1"/>
</dbReference>
<proteinExistence type="predicted"/>
<dbReference type="EMBL" id="CP163440">
    <property type="protein sequence ID" value="XDQ66721.1"/>
    <property type="molecule type" value="Genomic_DNA"/>
</dbReference>
<protein>
    <submittedName>
        <fullName evidence="3">PP2C family protein-serine/threonine phosphatase</fullName>
        <ecNumber evidence="3">3.1.3.16</ecNumber>
    </submittedName>
</protein>
<dbReference type="Pfam" id="PF07228">
    <property type="entry name" value="SpoIIE"/>
    <property type="match status" value="1"/>
</dbReference>
<dbReference type="SMART" id="SM00331">
    <property type="entry name" value="PP2C_SIG"/>
    <property type="match status" value="1"/>
</dbReference>
<dbReference type="InterPro" id="IPR001932">
    <property type="entry name" value="PPM-type_phosphatase-like_dom"/>
</dbReference>
<dbReference type="SUPFAM" id="SSF55781">
    <property type="entry name" value="GAF domain-like"/>
    <property type="match status" value="1"/>
</dbReference>
<feature type="domain" description="PPM-type phosphatase" evidence="2">
    <location>
        <begin position="125"/>
        <end position="331"/>
    </location>
</feature>
<dbReference type="InterPro" id="IPR003018">
    <property type="entry name" value="GAF"/>
</dbReference>
<gene>
    <name evidence="3" type="ORF">AB5J50_41025</name>
</gene>
<accession>A0AB39SHR5</accession>
<evidence type="ECO:0000256" key="1">
    <source>
        <dbReference type="ARBA" id="ARBA00022801"/>
    </source>
</evidence>
<evidence type="ECO:0000313" key="3">
    <source>
        <dbReference type="EMBL" id="XDQ66721.1"/>
    </source>
</evidence>
<sequence length="376" mass="40150">MVRRTHPFGTPYLRALSDLAPVLIRNLDEDTDWPDPARKLDARLLTAGVHSVMVTPMRARGVVLGLACLHRWRNPTPFDRDDLALLELLTSRAALSLDNARVYSRERSVARVLRRELRQPEAAVRSAVETAHAYVPAGAGGGWFDILPLSGASVALVVGDTSGRQISAAAAMGQLRAAVAALSDLDLSPDEILARLHDLASRPLRETEAVPPGETLDHVWSATCLYAAYDPVTGNCTISSAGHPPPVVVHANGEAEFLDVPTGPPLGQGIARYTVAERILPEGSILLLSNTALLNTGQAPGHPRVPLDRLRGLTTMAHASLQDMCDAIVDPLAPEQPSRDVAGRRRGGCGAGGVLEDMTDVLDMVVLDMPVPLPVR</sequence>
<evidence type="ECO:0000259" key="2">
    <source>
        <dbReference type="SMART" id="SM00331"/>
    </source>
</evidence>
<dbReference type="GO" id="GO:0004722">
    <property type="term" value="F:protein serine/threonine phosphatase activity"/>
    <property type="evidence" value="ECO:0007669"/>
    <property type="project" value="UniProtKB-EC"/>
</dbReference>
<dbReference type="InterPro" id="IPR052016">
    <property type="entry name" value="Bact_Sigma-Reg"/>
</dbReference>
<dbReference type="Pfam" id="PF01590">
    <property type="entry name" value="GAF"/>
    <property type="match status" value="1"/>
</dbReference>
<dbReference type="RefSeq" id="WP_369263705.1">
    <property type="nucleotide sequence ID" value="NZ_CP163440.1"/>
</dbReference>
<dbReference type="PANTHER" id="PTHR43156:SF2">
    <property type="entry name" value="STAGE II SPORULATION PROTEIN E"/>
    <property type="match status" value="1"/>
</dbReference>
<name>A0AB39SHR5_9ACTN</name>
<dbReference type="Gene3D" id="3.60.40.10">
    <property type="entry name" value="PPM-type phosphatase domain"/>
    <property type="match status" value="1"/>
</dbReference>
<dbReference type="AlphaFoldDB" id="A0AB39SHR5"/>
<keyword evidence="1 3" id="KW-0378">Hydrolase</keyword>